<protein>
    <recommendedName>
        <fullName evidence="4">TonB-dependent receptor</fullName>
    </recommendedName>
</protein>
<dbReference type="EMBL" id="SDHZ01000001">
    <property type="protein sequence ID" value="RXK86041.1"/>
    <property type="molecule type" value="Genomic_DNA"/>
</dbReference>
<evidence type="ECO:0000313" key="3">
    <source>
        <dbReference type="Proteomes" id="UP000290545"/>
    </source>
</evidence>
<evidence type="ECO:0008006" key="4">
    <source>
        <dbReference type="Google" id="ProtNLM"/>
    </source>
</evidence>
<organism evidence="2 3">
    <name type="scientific">Filimonas effusa</name>
    <dbReference type="NCBI Taxonomy" id="2508721"/>
    <lineage>
        <taxon>Bacteria</taxon>
        <taxon>Pseudomonadati</taxon>
        <taxon>Bacteroidota</taxon>
        <taxon>Chitinophagia</taxon>
        <taxon>Chitinophagales</taxon>
        <taxon>Chitinophagaceae</taxon>
        <taxon>Filimonas</taxon>
    </lineage>
</organism>
<dbReference type="OrthoDB" id="9768177at2"/>
<reference evidence="2 3" key="1">
    <citation type="submission" date="2019-01" db="EMBL/GenBank/DDBJ databases">
        <title>Filimonas sp. strain TTM-71.</title>
        <authorList>
            <person name="Chen W.-M."/>
        </authorList>
    </citation>
    <scope>NUCLEOTIDE SEQUENCE [LARGE SCALE GENOMIC DNA]</scope>
    <source>
        <strain evidence="2 3">TTM-71</strain>
    </source>
</reference>
<dbReference type="Proteomes" id="UP000290545">
    <property type="component" value="Unassembled WGS sequence"/>
</dbReference>
<feature type="chain" id="PRO_5020337717" description="TonB-dependent receptor" evidence="1">
    <location>
        <begin position="18"/>
        <end position="848"/>
    </location>
</feature>
<evidence type="ECO:0000256" key="1">
    <source>
        <dbReference type="SAM" id="SignalP"/>
    </source>
</evidence>
<keyword evidence="3" id="KW-1185">Reference proteome</keyword>
<name>A0A4Q1D9L4_9BACT</name>
<proteinExistence type="predicted"/>
<comment type="caution">
    <text evidence="2">The sequence shown here is derived from an EMBL/GenBank/DDBJ whole genome shotgun (WGS) entry which is preliminary data.</text>
</comment>
<evidence type="ECO:0000313" key="2">
    <source>
        <dbReference type="EMBL" id="RXK86041.1"/>
    </source>
</evidence>
<gene>
    <name evidence="2" type="ORF">ESB13_04320</name>
</gene>
<dbReference type="AlphaFoldDB" id="A0A4Q1D9L4"/>
<sequence length="848" mass="95723">MKYLICLFMIIPSLANAQRQEAVEPIISQDYQYMVRQERKPLNKLDSFIARHRIPLKLLNRVYGYQQASKLRISDTGTVEAIYTPIMQIVFKGSFRTLTELRTHNRLPALQSNFVQGRNVNGATAWRGPETNEAFSYGPAASSLEFDGSAYPFDNNGRLTEKGQGNGKPAFIYDNGIFRPAVHFTQEAAINAYASKNYYKDLYFNLSLKRTTENTFIRDNKNWGTTLLNNIGFPLGPIAIKTSYTYSGNNFSNSNRTGFLNRVYQNSLLTPVSFSNEQGNRLSPTQQRSFSNSADNALFLLNNDNAARWRQHAGSVSLAYTQGNLELKNMLSILSTRQQDKEVFQPGASAWPNGMSSDRNATSLNYTSRSELLLKWLDLYKFNSSVSARHLFTHEQTRINYQPDDLSYRYTRDANDILLSASAFYNPGALDLGLSFGNGFYTSNTAAVNAAFLPFFNLKFGARRIMTDLDMTLTGGFRRFNSEPALNQSMSAANLLLLQSSQVAGYRPVKEALRYDGLAPIEHGEWTSNIEFTYNYRYNLLANFYVRNTRGDVYPFHSGNNLLLDNIAGIRKKGMELTLTIREAAEQHQDIKHSHIISFVTYRNKVSYVKDSYNGLPVAGFSNIYAALLTGQPLGAIVGNDYIRDDDGRLIIGNDGFPVVQNATKVIGDPNPDFILKSMHDFRWNALQLSLALEWKKGGVAWNGTQAALDYYGRSAVSARDRGITGYVFDGVNPAGNKNDLPVSFYDPNAPLENNRWVRYGEAGVATDYIQRTDYLRIRDIRLSYTVKLNRFNDRMTFSVYLNNLVVWTPYKGADPAQFLYDQPGVSGIDFFNLPSAKTWGCNILFQF</sequence>
<dbReference type="RefSeq" id="WP_129001792.1">
    <property type="nucleotide sequence ID" value="NZ_SDHZ01000001.1"/>
</dbReference>
<feature type="signal peptide" evidence="1">
    <location>
        <begin position="1"/>
        <end position="17"/>
    </location>
</feature>
<accession>A0A4Q1D9L4</accession>
<keyword evidence="1" id="KW-0732">Signal</keyword>